<evidence type="ECO:0000256" key="10">
    <source>
        <dbReference type="SAM" id="SignalP"/>
    </source>
</evidence>
<feature type="region of interest" description="Disordered" evidence="8">
    <location>
        <begin position="149"/>
        <end position="172"/>
    </location>
</feature>
<dbReference type="Proteomes" id="UP000030746">
    <property type="component" value="Unassembled WGS sequence"/>
</dbReference>
<feature type="chain" id="PRO_5004716101" evidence="10">
    <location>
        <begin position="26"/>
        <end position="172"/>
    </location>
</feature>
<dbReference type="GeneID" id="20249629"/>
<keyword evidence="5 9" id="KW-1133">Transmembrane helix</keyword>
<keyword evidence="4 10" id="KW-0732">Signal</keyword>
<protein>
    <submittedName>
        <fullName evidence="11">Uncharacterized protein</fullName>
    </submittedName>
</protein>
<gene>
    <name evidence="11" type="ORF">LOTGIDRAFT_234730</name>
</gene>
<reference evidence="11 12" key="1">
    <citation type="journal article" date="2013" name="Nature">
        <title>Insights into bilaterian evolution from three spiralian genomes.</title>
        <authorList>
            <person name="Simakov O."/>
            <person name="Marletaz F."/>
            <person name="Cho S.J."/>
            <person name="Edsinger-Gonzales E."/>
            <person name="Havlak P."/>
            <person name="Hellsten U."/>
            <person name="Kuo D.H."/>
            <person name="Larsson T."/>
            <person name="Lv J."/>
            <person name="Arendt D."/>
            <person name="Savage R."/>
            <person name="Osoegawa K."/>
            <person name="de Jong P."/>
            <person name="Grimwood J."/>
            <person name="Chapman J.A."/>
            <person name="Shapiro H."/>
            <person name="Aerts A."/>
            <person name="Otillar R.P."/>
            <person name="Terry A.Y."/>
            <person name="Boore J.L."/>
            <person name="Grigoriev I.V."/>
            <person name="Lindberg D.R."/>
            <person name="Seaver E.C."/>
            <person name="Weisblat D.A."/>
            <person name="Putnam N.H."/>
            <person name="Rokhsar D.S."/>
        </authorList>
    </citation>
    <scope>NUCLEOTIDE SEQUENCE [LARGE SCALE GENOMIC DNA]</scope>
</reference>
<comment type="similarity">
    <text evidence="2">Belongs to the FAM174 family.</text>
</comment>
<sequence length="172" mass="19283">MGRSTYILFVFSVVFIGHFSQSVHSLDDGASKIAKSVNENKHGTIDNQTPAKHPSSASDVIVSNNNTNSNDTVCKDGSKNCTENKTFYGNMMNMIGENKAMLLRTLYVLIALTSIIVVYFMVRAFRLRHKRNKSRKYGLITAPNDLEMAPLDQEDDDEDDMTVFELNGGHKR</sequence>
<dbReference type="OMA" id="KTSHNEN"/>
<evidence type="ECO:0000256" key="8">
    <source>
        <dbReference type="SAM" id="MobiDB-lite"/>
    </source>
</evidence>
<evidence type="ECO:0000256" key="4">
    <source>
        <dbReference type="ARBA" id="ARBA00022729"/>
    </source>
</evidence>
<keyword evidence="12" id="KW-1185">Reference proteome</keyword>
<evidence type="ECO:0000256" key="5">
    <source>
        <dbReference type="ARBA" id="ARBA00022989"/>
    </source>
</evidence>
<dbReference type="KEGG" id="lgi:LOTGIDRAFT_234730"/>
<proteinExistence type="inferred from homology"/>
<evidence type="ECO:0000256" key="9">
    <source>
        <dbReference type="SAM" id="Phobius"/>
    </source>
</evidence>
<dbReference type="InterPro" id="IPR009565">
    <property type="entry name" value="FAM174-like"/>
</dbReference>
<evidence type="ECO:0000256" key="1">
    <source>
        <dbReference type="ARBA" id="ARBA00004479"/>
    </source>
</evidence>
<evidence type="ECO:0000256" key="3">
    <source>
        <dbReference type="ARBA" id="ARBA00022692"/>
    </source>
</evidence>
<dbReference type="GO" id="GO:0016020">
    <property type="term" value="C:membrane"/>
    <property type="evidence" value="ECO:0007669"/>
    <property type="project" value="UniProtKB-SubCell"/>
</dbReference>
<evidence type="ECO:0000256" key="6">
    <source>
        <dbReference type="ARBA" id="ARBA00023136"/>
    </source>
</evidence>
<evidence type="ECO:0000256" key="7">
    <source>
        <dbReference type="ARBA" id="ARBA00023180"/>
    </source>
</evidence>
<comment type="subcellular location">
    <subcellularLocation>
        <location evidence="1">Membrane</location>
        <topology evidence="1">Single-pass type I membrane protein</topology>
    </subcellularLocation>
</comment>
<evidence type="ECO:0000313" key="12">
    <source>
        <dbReference type="Proteomes" id="UP000030746"/>
    </source>
</evidence>
<dbReference type="PANTHER" id="PTHR28607">
    <property type="entry name" value="EXPRESSED PROTEIN"/>
    <property type="match status" value="1"/>
</dbReference>
<dbReference type="STRING" id="225164.V3ZUY6"/>
<dbReference type="PANTHER" id="PTHR28607:SF4">
    <property type="entry name" value="TRANSMEMBRANE PROTEIN"/>
    <property type="match status" value="1"/>
</dbReference>
<keyword evidence="6 9" id="KW-0472">Membrane</keyword>
<feature type="compositionally biased region" description="Acidic residues" evidence="8">
    <location>
        <begin position="152"/>
        <end position="162"/>
    </location>
</feature>
<evidence type="ECO:0000313" key="11">
    <source>
        <dbReference type="EMBL" id="ESO88182.1"/>
    </source>
</evidence>
<dbReference type="Pfam" id="PF06679">
    <property type="entry name" value="DUF1180"/>
    <property type="match status" value="1"/>
</dbReference>
<dbReference type="CTD" id="20249629"/>
<dbReference type="EMBL" id="KB202752">
    <property type="protein sequence ID" value="ESO88182.1"/>
    <property type="molecule type" value="Genomic_DNA"/>
</dbReference>
<dbReference type="OrthoDB" id="5917722at2759"/>
<evidence type="ECO:0000256" key="2">
    <source>
        <dbReference type="ARBA" id="ARBA00006986"/>
    </source>
</evidence>
<organism evidence="11 12">
    <name type="scientific">Lottia gigantea</name>
    <name type="common">Giant owl limpet</name>
    <dbReference type="NCBI Taxonomy" id="225164"/>
    <lineage>
        <taxon>Eukaryota</taxon>
        <taxon>Metazoa</taxon>
        <taxon>Spiralia</taxon>
        <taxon>Lophotrochozoa</taxon>
        <taxon>Mollusca</taxon>
        <taxon>Gastropoda</taxon>
        <taxon>Patellogastropoda</taxon>
        <taxon>Lottioidea</taxon>
        <taxon>Lottiidae</taxon>
        <taxon>Lottia</taxon>
    </lineage>
</organism>
<keyword evidence="3 9" id="KW-0812">Transmembrane</keyword>
<dbReference type="HOGENOM" id="CLU_1557028_0_0_1"/>
<feature type="signal peptide" evidence="10">
    <location>
        <begin position="1"/>
        <end position="25"/>
    </location>
</feature>
<dbReference type="RefSeq" id="XP_009061207.1">
    <property type="nucleotide sequence ID" value="XM_009062959.1"/>
</dbReference>
<name>V3ZUY6_LOTGI</name>
<keyword evidence="7" id="KW-0325">Glycoprotein</keyword>
<feature type="transmembrane region" description="Helical" evidence="9">
    <location>
        <begin position="101"/>
        <end position="122"/>
    </location>
</feature>
<dbReference type="AlphaFoldDB" id="V3ZUY6"/>
<feature type="region of interest" description="Disordered" evidence="8">
    <location>
        <begin position="41"/>
        <end position="64"/>
    </location>
</feature>
<accession>V3ZUY6</accession>